<dbReference type="GO" id="GO:0005102">
    <property type="term" value="F:signaling receptor binding"/>
    <property type="evidence" value="ECO:0007669"/>
    <property type="project" value="InterPro"/>
</dbReference>
<dbReference type="InterPro" id="IPR036399">
    <property type="entry name" value="Pest_cryst_cen_dom_sf"/>
</dbReference>
<sequence>MDIIKKLPKDIRNYILTFTYEPQPFILLNDIRHYIRTRQEIKDWYTNHFAWEYPNAESDWLYNDLLGFCNENSALMFGYKAFYFEVFSRAFLLKNKSRDELLMHRHIFRYSDKTNNVIWGLLTIQERNEFILNWEI</sequence>
<reference evidence="1" key="1">
    <citation type="journal article" date="2020" name="Nature">
        <title>Giant virus diversity and host interactions through global metagenomics.</title>
        <authorList>
            <person name="Schulz F."/>
            <person name="Roux S."/>
            <person name="Paez-Espino D."/>
            <person name="Jungbluth S."/>
            <person name="Walsh D.A."/>
            <person name="Denef V.J."/>
            <person name="McMahon K.D."/>
            <person name="Konstantinidis K.T."/>
            <person name="Eloe-Fadrosh E.A."/>
            <person name="Kyrpides N.C."/>
            <person name="Woyke T."/>
        </authorList>
    </citation>
    <scope>NUCLEOTIDE SEQUENCE</scope>
    <source>
        <strain evidence="1">GVMAG-M-3300023184-167</strain>
    </source>
</reference>
<accession>A0A6C0HQT6</accession>
<dbReference type="SUPFAM" id="SSF51096">
    <property type="entry name" value="delta-Endotoxin (insectocide), middle domain"/>
    <property type="match status" value="1"/>
</dbReference>
<proteinExistence type="predicted"/>
<dbReference type="AlphaFoldDB" id="A0A6C0HQT6"/>
<dbReference type="EMBL" id="MN740006">
    <property type="protein sequence ID" value="QHT83051.1"/>
    <property type="molecule type" value="Genomic_DNA"/>
</dbReference>
<evidence type="ECO:0000313" key="1">
    <source>
        <dbReference type="EMBL" id="QHT83051.1"/>
    </source>
</evidence>
<organism evidence="1">
    <name type="scientific">viral metagenome</name>
    <dbReference type="NCBI Taxonomy" id="1070528"/>
    <lineage>
        <taxon>unclassified sequences</taxon>
        <taxon>metagenomes</taxon>
        <taxon>organismal metagenomes</taxon>
    </lineage>
</organism>
<protein>
    <submittedName>
        <fullName evidence="1">Uncharacterized protein</fullName>
    </submittedName>
</protein>
<name>A0A6C0HQT6_9ZZZZ</name>